<keyword evidence="7" id="KW-1185">Reference proteome</keyword>
<dbReference type="GO" id="GO:0000976">
    <property type="term" value="F:transcription cis-regulatory region binding"/>
    <property type="evidence" value="ECO:0007669"/>
    <property type="project" value="TreeGrafter"/>
</dbReference>
<evidence type="ECO:0000256" key="1">
    <source>
        <dbReference type="ARBA" id="ARBA00004123"/>
    </source>
</evidence>
<gene>
    <name evidence="6" type="ORF">K490DRAFT_68537</name>
</gene>
<keyword evidence="2" id="KW-0539">Nucleus</keyword>
<evidence type="ECO:0000256" key="4">
    <source>
        <dbReference type="SAM" id="MobiDB-lite"/>
    </source>
</evidence>
<dbReference type="CDD" id="cd12872">
    <property type="entry name" value="SPRY_Ash2"/>
    <property type="match status" value="1"/>
</dbReference>
<dbReference type="SMART" id="SM00449">
    <property type="entry name" value="SPRY"/>
    <property type="match status" value="1"/>
</dbReference>
<feature type="region of interest" description="Disordered" evidence="4">
    <location>
        <begin position="1"/>
        <end position="82"/>
    </location>
</feature>
<dbReference type="Gene3D" id="2.60.120.920">
    <property type="match status" value="1"/>
</dbReference>
<evidence type="ECO:0000313" key="7">
    <source>
        <dbReference type="Proteomes" id="UP000799776"/>
    </source>
</evidence>
<dbReference type="GO" id="GO:0048188">
    <property type="term" value="C:Set1C/COMPASS complex"/>
    <property type="evidence" value="ECO:0007669"/>
    <property type="project" value="InterPro"/>
</dbReference>
<comment type="caution">
    <text evidence="6">The sequence shown here is derived from an EMBL/GenBank/DDBJ whole genome shotgun (WGS) entry which is preliminary data.</text>
</comment>
<comment type="subcellular location">
    <subcellularLocation>
        <location evidence="1">Nucleus</location>
    </subcellularLocation>
</comment>
<feature type="compositionally biased region" description="Basic and acidic residues" evidence="4">
    <location>
        <begin position="49"/>
        <end position="65"/>
    </location>
</feature>
<reference evidence="6" key="1">
    <citation type="journal article" date="2020" name="Stud. Mycol.">
        <title>101 Dothideomycetes genomes: a test case for predicting lifestyles and emergence of pathogens.</title>
        <authorList>
            <person name="Haridas S."/>
            <person name="Albert R."/>
            <person name="Binder M."/>
            <person name="Bloem J."/>
            <person name="Labutti K."/>
            <person name="Salamov A."/>
            <person name="Andreopoulos B."/>
            <person name="Baker S."/>
            <person name="Barry K."/>
            <person name="Bills G."/>
            <person name="Bluhm B."/>
            <person name="Cannon C."/>
            <person name="Castanera R."/>
            <person name="Culley D."/>
            <person name="Daum C."/>
            <person name="Ezra D."/>
            <person name="Gonzalez J."/>
            <person name="Henrissat B."/>
            <person name="Kuo A."/>
            <person name="Liang C."/>
            <person name="Lipzen A."/>
            <person name="Lutzoni F."/>
            <person name="Magnuson J."/>
            <person name="Mondo S."/>
            <person name="Nolan M."/>
            <person name="Ohm R."/>
            <person name="Pangilinan J."/>
            <person name="Park H.-J."/>
            <person name="Ramirez L."/>
            <person name="Alfaro M."/>
            <person name="Sun H."/>
            <person name="Tritt A."/>
            <person name="Yoshinaga Y."/>
            <person name="Zwiers L.-H."/>
            <person name="Turgeon B."/>
            <person name="Goodwin S."/>
            <person name="Spatafora J."/>
            <person name="Crous P."/>
            <person name="Grigoriev I."/>
        </authorList>
    </citation>
    <scope>NUCLEOTIDE SEQUENCE</scope>
    <source>
        <strain evidence="6">CBS 121410</strain>
    </source>
</reference>
<sequence>MTDIQPPSRGTTPGAAAGVKRTLEEDHIPAISSPLNPDSAARPRPSKPPPREQREKRDTLKKRESTVVSRAQTPDTKARSKLANAPAPLNYIVEKEHLKLSDFEAPKGPLFQSHEPPLYAETDRGTTELRRPLDHARGNHRFRYYPCVADPLFSHKQYFRQSDNKPYAPRLSYEDSDKWIHFDDTATVLTNERGWRMARANVVAREGKFYYEVKIIRGGSDVPKGQEHNPQPHIRVGWARREAPLDAPVGFDGYSYGVKDIGSEVMHKSRPSKIYNQLPKSAKRSKADSTKYVEDFHIQEGDVIGLEINLPSISLHRRVVDGSYNPAVDMSDGHDDPVETAHDIIRDRIAVPHKGNNWFEVNDYQPTKQMETYADRTVSNPVKPSPNHPEVPLRSLPHSSIKVYKNGRLVGTAFEGLMSFLPPASTPVASLNPLVRAGFDDGMLGYFPAVAAFCGGIAEVNLGPDFAFPPPGMVNRDVDMVGSGMPGTPLGRQLRPVGDRYKEQIAEDIVWDIVDDVGFFVEEERNAGRTGAIRAPSTARGIQGLGGDDGI</sequence>
<comment type="similarity">
    <text evidence="3">Belongs to the cclA family.</text>
</comment>
<evidence type="ECO:0000256" key="3">
    <source>
        <dbReference type="ARBA" id="ARBA00038149"/>
    </source>
</evidence>
<evidence type="ECO:0000256" key="2">
    <source>
        <dbReference type="ARBA" id="ARBA00023242"/>
    </source>
</evidence>
<dbReference type="OrthoDB" id="10266026at2759"/>
<dbReference type="PANTHER" id="PTHR10598">
    <property type="entry name" value="SET1/ASH2 HISTONE METHYLTRANSFERASE COMPLEX SUBUNIT ASH2"/>
    <property type="match status" value="1"/>
</dbReference>
<dbReference type="AlphaFoldDB" id="A0A9P4LU90"/>
<evidence type="ECO:0000259" key="5">
    <source>
        <dbReference type="SMART" id="SM00449"/>
    </source>
</evidence>
<protein>
    <recommendedName>
        <fullName evidence="5">SPRY domain-containing protein</fullName>
    </recommendedName>
</protein>
<dbReference type="InterPro" id="IPR043136">
    <property type="entry name" value="B30.2/SPRY_sf"/>
</dbReference>
<organism evidence="6 7">
    <name type="scientific">Saccharata proteae CBS 121410</name>
    <dbReference type="NCBI Taxonomy" id="1314787"/>
    <lineage>
        <taxon>Eukaryota</taxon>
        <taxon>Fungi</taxon>
        <taxon>Dikarya</taxon>
        <taxon>Ascomycota</taxon>
        <taxon>Pezizomycotina</taxon>
        <taxon>Dothideomycetes</taxon>
        <taxon>Dothideomycetes incertae sedis</taxon>
        <taxon>Botryosphaeriales</taxon>
        <taxon>Saccharataceae</taxon>
        <taxon>Saccharata</taxon>
    </lineage>
</organism>
<dbReference type="Proteomes" id="UP000799776">
    <property type="component" value="Unassembled WGS sequence"/>
</dbReference>
<dbReference type="InterPro" id="IPR013320">
    <property type="entry name" value="ConA-like_dom_sf"/>
</dbReference>
<dbReference type="PANTHER" id="PTHR10598:SF0">
    <property type="entry name" value="SET1_ASH2 HISTONE METHYLTRANSFERASE COMPLEX SUBUNIT ASH2"/>
    <property type="match status" value="1"/>
</dbReference>
<feature type="compositionally biased region" description="Polar residues" evidence="4">
    <location>
        <begin position="66"/>
        <end position="75"/>
    </location>
</feature>
<dbReference type="InterPro" id="IPR003877">
    <property type="entry name" value="SPRY_dom"/>
</dbReference>
<feature type="domain" description="SPRY" evidence="5">
    <location>
        <begin position="206"/>
        <end position="466"/>
    </location>
</feature>
<accession>A0A9P4LU90</accession>
<proteinExistence type="inferred from homology"/>
<dbReference type="InterPro" id="IPR037353">
    <property type="entry name" value="ASH2"/>
</dbReference>
<evidence type="ECO:0000313" key="6">
    <source>
        <dbReference type="EMBL" id="KAF2084602.1"/>
    </source>
</evidence>
<dbReference type="SUPFAM" id="SSF49899">
    <property type="entry name" value="Concanavalin A-like lectins/glucanases"/>
    <property type="match status" value="1"/>
</dbReference>
<dbReference type="EMBL" id="ML978739">
    <property type="protein sequence ID" value="KAF2084602.1"/>
    <property type="molecule type" value="Genomic_DNA"/>
</dbReference>
<name>A0A9P4LU90_9PEZI</name>